<dbReference type="GO" id="GO:0033180">
    <property type="term" value="C:proton-transporting V-type ATPase, V1 domain"/>
    <property type="evidence" value="ECO:0007669"/>
    <property type="project" value="InterPro"/>
</dbReference>
<dbReference type="InterPro" id="IPR005723">
    <property type="entry name" value="ATPase_V1-cplx_bsu"/>
</dbReference>
<gene>
    <name evidence="12" type="ORF">BN1708_002705</name>
</gene>
<evidence type="ECO:0000256" key="6">
    <source>
        <dbReference type="ARBA" id="ARBA00023065"/>
    </source>
</evidence>
<dbReference type="InterPro" id="IPR013785">
    <property type="entry name" value="Aldolase_TIM"/>
</dbReference>
<dbReference type="FunFam" id="3.20.20.70:FF:000071">
    <property type="entry name" value="Hydroxymethylglutaryl-CoA lyase"/>
    <property type="match status" value="1"/>
</dbReference>
<dbReference type="NCBIfam" id="NF003235">
    <property type="entry name" value="PRK04196.1"/>
    <property type="match status" value="1"/>
</dbReference>
<dbReference type="STRING" id="100787.A0A0G4KXF8"/>
<evidence type="ECO:0000256" key="1">
    <source>
        <dbReference type="ARBA" id="ARBA00008936"/>
    </source>
</evidence>
<dbReference type="InterPro" id="IPR022879">
    <property type="entry name" value="V-ATPase_su_B/beta"/>
</dbReference>
<dbReference type="SUPFAM" id="SSF52540">
    <property type="entry name" value="P-loop containing nucleoside triphosphate hydrolases"/>
    <property type="match status" value="1"/>
</dbReference>
<dbReference type="InterPro" id="IPR027417">
    <property type="entry name" value="P-loop_NTPase"/>
</dbReference>
<reference evidence="12 13" key="1">
    <citation type="submission" date="2015-05" db="EMBL/GenBank/DDBJ databases">
        <authorList>
            <person name="Wang D.B."/>
            <person name="Wang M."/>
        </authorList>
    </citation>
    <scope>NUCLEOTIDE SEQUENCE [LARGE SCALE GENOMIC DNA]</scope>
    <source>
        <strain evidence="12">VL1</strain>
    </source>
</reference>
<dbReference type="InterPro" id="IPR020003">
    <property type="entry name" value="ATPase_a/bsu_AS"/>
</dbReference>
<dbReference type="SUPFAM" id="SSF51569">
    <property type="entry name" value="Aldolase"/>
    <property type="match status" value="1"/>
</dbReference>
<dbReference type="InterPro" id="IPR000891">
    <property type="entry name" value="PYR_CT"/>
</dbReference>
<dbReference type="Pfam" id="PF00682">
    <property type="entry name" value="HMGL-like"/>
    <property type="match status" value="1"/>
</dbReference>
<feature type="compositionally biased region" description="Low complexity" evidence="10">
    <location>
        <begin position="369"/>
        <end position="382"/>
    </location>
</feature>
<feature type="compositionally biased region" description="Polar residues" evidence="10">
    <location>
        <begin position="419"/>
        <end position="435"/>
    </location>
</feature>
<dbReference type="InterPro" id="IPR004100">
    <property type="entry name" value="ATPase_F1/V1/A1_a/bsu_N"/>
</dbReference>
<feature type="region of interest" description="Disordered" evidence="10">
    <location>
        <begin position="414"/>
        <end position="443"/>
    </location>
</feature>
<dbReference type="CDD" id="cd01135">
    <property type="entry name" value="V_A-ATPase_B"/>
    <property type="match status" value="1"/>
</dbReference>
<dbReference type="PANTHER" id="PTHR43389:SF4">
    <property type="entry name" value="V-TYPE PROTON ATPASE SUBUNIT B"/>
    <property type="match status" value="1"/>
</dbReference>
<evidence type="ECO:0000256" key="3">
    <source>
        <dbReference type="ARBA" id="ARBA00022448"/>
    </source>
</evidence>
<organism evidence="12 13">
    <name type="scientific">Verticillium longisporum</name>
    <name type="common">Verticillium dahliae var. longisporum</name>
    <dbReference type="NCBI Taxonomy" id="100787"/>
    <lineage>
        <taxon>Eukaryota</taxon>
        <taxon>Fungi</taxon>
        <taxon>Dikarya</taxon>
        <taxon>Ascomycota</taxon>
        <taxon>Pezizomycotina</taxon>
        <taxon>Sordariomycetes</taxon>
        <taxon>Hypocreomycetidae</taxon>
        <taxon>Glomerellales</taxon>
        <taxon>Plectosphaerellaceae</taxon>
        <taxon>Verticillium</taxon>
    </lineage>
</organism>
<dbReference type="PROSITE" id="PS50991">
    <property type="entry name" value="PYR_CT"/>
    <property type="match status" value="1"/>
</dbReference>
<accession>A0A0G4KXF8</accession>
<evidence type="ECO:0000256" key="8">
    <source>
        <dbReference type="ARBA" id="ARBA00029427"/>
    </source>
</evidence>
<dbReference type="NCBIfam" id="NF004283">
    <property type="entry name" value="PRK05692.1"/>
    <property type="match status" value="1"/>
</dbReference>
<protein>
    <recommendedName>
        <fullName evidence="2">V-type proton ATPase subunit B</fullName>
    </recommendedName>
    <alternativeName>
        <fullName evidence="9">Vacuolar proton pump subunit B</fullName>
    </alternativeName>
</protein>
<comment type="similarity">
    <text evidence="1">Belongs to the ATPase alpha/beta chains family.</text>
</comment>
<dbReference type="GO" id="GO:0005774">
    <property type="term" value="C:vacuolar membrane"/>
    <property type="evidence" value="ECO:0007669"/>
    <property type="project" value="UniProtKB-SubCell"/>
</dbReference>
<evidence type="ECO:0000256" key="7">
    <source>
        <dbReference type="ARBA" id="ARBA00023239"/>
    </source>
</evidence>
<keyword evidence="4" id="KW-0479">Metal-binding</keyword>
<dbReference type="Pfam" id="PF00006">
    <property type="entry name" value="ATP-synt_ab"/>
    <property type="match status" value="1"/>
</dbReference>
<dbReference type="Proteomes" id="UP000044602">
    <property type="component" value="Unassembled WGS sequence"/>
</dbReference>
<dbReference type="PANTHER" id="PTHR43389">
    <property type="entry name" value="V-TYPE PROTON ATPASE SUBUNIT B"/>
    <property type="match status" value="1"/>
</dbReference>
<dbReference type="GO" id="GO:0044283">
    <property type="term" value="P:small molecule biosynthetic process"/>
    <property type="evidence" value="ECO:0007669"/>
    <property type="project" value="UniProtKB-ARBA"/>
</dbReference>
<dbReference type="GO" id="GO:0046872">
    <property type="term" value="F:metal ion binding"/>
    <property type="evidence" value="ECO:0007669"/>
    <property type="project" value="UniProtKB-KW"/>
</dbReference>
<dbReference type="CDD" id="cd07938">
    <property type="entry name" value="DRE_TIM_HMGL"/>
    <property type="match status" value="1"/>
</dbReference>
<dbReference type="GO" id="GO:0046961">
    <property type="term" value="F:proton-transporting ATPase activity, rotational mechanism"/>
    <property type="evidence" value="ECO:0007669"/>
    <property type="project" value="InterPro"/>
</dbReference>
<feature type="region of interest" description="Disordered" evidence="10">
    <location>
        <begin position="356"/>
        <end position="382"/>
    </location>
</feature>
<keyword evidence="13" id="KW-1185">Reference proteome</keyword>
<dbReference type="PROSITE" id="PS00152">
    <property type="entry name" value="ATPASE_ALPHA_BETA"/>
    <property type="match status" value="1"/>
</dbReference>
<dbReference type="FunFam" id="3.40.50.12240:FF:000001">
    <property type="entry name" value="V-type proton ATPase subunit B, brain"/>
    <property type="match status" value="1"/>
</dbReference>
<evidence type="ECO:0000259" key="11">
    <source>
        <dbReference type="PROSITE" id="PS50991"/>
    </source>
</evidence>
<proteinExistence type="inferred from homology"/>
<dbReference type="CDD" id="cd18112">
    <property type="entry name" value="ATP-synt_V_A-type_beta_C"/>
    <property type="match status" value="1"/>
</dbReference>
<dbReference type="NCBIfam" id="TIGR01040">
    <property type="entry name" value="V-ATPase_V1_B"/>
    <property type="match status" value="1"/>
</dbReference>
<evidence type="ECO:0000256" key="10">
    <source>
        <dbReference type="SAM" id="MobiDB-lite"/>
    </source>
</evidence>
<dbReference type="AlphaFoldDB" id="A0A0G4KXF8"/>
<evidence type="ECO:0000313" key="13">
    <source>
        <dbReference type="Proteomes" id="UP000044602"/>
    </source>
</evidence>
<dbReference type="GO" id="GO:0005524">
    <property type="term" value="F:ATP binding"/>
    <property type="evidence" value="ECO:0007669"/>
    <property type="project" value="InterPro"/>
</dbReference>
<dbReference type="CDD" id="cd18118">
    <property type="entry name" value="ATP-synt_V_A-type_beta_N"/>
    <property type="match status" value="1"/>
</dbReference>
<dbReference type="Pfam" id="PF02874">
    <property type="entry name" value="ATP-synt_ab_N"/>
    <property type="match status" value="1"/>
</dbReference>
<dbReference type="GO" id="GO:0046034">
    <property type="term" value="P:ATP metabolic process"/>
    <property type="evidence" value="ECO:0007669"/>
    <property type="project" value="InterPro"/>
</dbReference>
<evidence type="ECO:0000256" key="5">
    <source>
        <dbReference type="ARBA" id="ARBA00022781"/>
    </source>
</evidence>
<keyword evidence="7" id="KW-0456">Lyase</keyword>
<dbReference type="HAMAP" id="MF_00310">
    <property type="entry name" value="ATP_synth_B_arch"/>
    <property type="match status" value="1"/>
</dbReference>
<evidence type="ECO:0000313" key="12">
    <source>
        <dbReference type="EMBL" id="CRK14447.1"/>
    </source>
</evidence>
<sequence length="941" mass="102744">MSFVRPAICRACQQAKFRPFRPIRGFATAHGSQQPPTPPQPPPADNFVKLVEVGPRDGLQNEKKAIPLATKIELIERLAKTGLTAIEAGSFVSPKWVPQMANSSEIMEHILTKAISSPSPLLYSFLAPNAKGLQNATDLLEKHPDAFSSLVRPPTDVSPKPGVEIAVFAAATESFSKKNLNCDIATSLERFREVIQKAKASGVRVRAYISVVLGCPFEGYDVDPHKVAEIATDLLESGADEISLGDTTGMGTAPRTKALLDCMRSAGIRNEDLAMHFHDTYGQALVNTAVSLEHGIRTFDSSIGGLGGCPYSPGATGNVATENMVYFLSTLGMETGVDLDAVSDIGAWITGELGKSNESTPARLHRPDSQWSGGPSASSNSNLSSSCIAASPCFSSRTRSPSLIADRTLPALSPRLASPSKNPFQGRWSATQPPTMSDPRDSSSYSILPRIRYNTVGGVNGPLVILENVKYPKYNEIVNITLPDGTQRSGQVLEARGDRAVVQVFEGTTGIDVKKTKVEFTGQSLKLGVSEDMLGRVFDGSGRAIDKGPKVLAEEYLDINGSPINPFSREYPEEMISTGISAIDTMNSIARGQKIPIFSSAGLPHNEIAAQICRQASLVQQQGVTNKGVHDGHEENFSIVFGAMGVNLETARFFTRDFEENGSLERVTLFLNLANDPTIERIITPRLALTTAEYYAYQLEKHVLVILTDLSAYCDALREVSAAREEVPGRRGFPGYMYTDLSTIYERAGRVSGRNGSITQIPILTMPNEDITHPIPDLTGYITEGQIFVDRPMYNRGIYPPINVLPSLSRLMKSAIGEGMTRKDHGDVSNQLYAKYAIGRDAAAMKAVVGEEALSNEDKLSLEFLEKFERQFIAQGPYEARTIFESLDLAWSLLRIYPKDLLNRIPAKILNEYYQRAAKEAKDKQKQRDQVQQNEENLIDA</sequence>
<dbReference type="GO" id="GO:0016829">
    <property type="term" value="F:lyase activity"/>
    <property type="evidence" value="ECO:0007669"/>
    <property type="project" value="UniProtKB-KW"/>
</dbReference>
<keyword evidence="6" id="KW-0406">Ion transport</keyword>
<dbReference type="InterPro" id="IPR000194">
    <property type="entry name" value="ATPase_F1/V1/A1_a/bsu_nucl-bd"/>
</dbReference>
<feature type="domain" description="Pyruvate carboxyltransferase" evidence="11">
    <location>
        <begin position="48"/>
        <end position="343"/>
    </location>
</feature>
<evidence type="ECO:0000256" key="4">
    <source>
        <dbReference type="ARBA" id="ARBA00022723"/>
    </source>
</evidence>
<name>A0A0G4KXF8_VERLO</name>
<keyword evidence="3" id="KW-0813">Transport</keyword>
<evidence type="ECO:0000256" key="9">
    <source>
        <dbReference type="ARBA" id="ARBA00030314"/>
    </source>
</evidence>
<dbReference type="EMBL" id="CVQH01005557">
    <property type="protein sequence ID" value="CRK14447.1"/>
    <property type="molecule type" value="Genomic_DNA"/>
</dbReference>
<dbReference type="GO" id="GO:0007035">
    <property type="term" value="P:vacuolar acidification"/>
    <property type="evidence" value="ECO:0007669"/>
    <property type="project" value="TreeGrafter"/>
</dbReference>
<evidence type="ECO:0000256" key="2">
    <source>
        <dbReference type="ARBA" id="ARBA00013419"/>
    </source>
</evidence>
<dbReference type="Gene3D" id="3.20.20.70">
    <property type="entry name" value="Aldolase class I"/>
    <property type="match status" value="1"/>
</dbReference>
<comment type="subcellular location">
    <subcellularLocation>
        <location evidence="8">Vacuole membrane</location>
        <topology evidence="8">Peripheral membrane protein</topology>
        <orientation evidence="8">Cytoplasmic side</orientation>
    </subcellularLocation>
</comment>
<keyword evidence="5" id="KW-0375">Hydrogen ion transport</keyword>
<dbReference type="InterPro" id="IPR055190">
    <property type="entry name" value="ATP-synt_VA_C"/>
</dbReference>
<dbReference type="Pfam" id="PF22919">
    <property type="entry name" value="ATP-synt_VA_C"/>
    <property type="match status" value="1"/>
</dbReference>
<feature type="region of interest" description="Disordered" evidence="10">
    <location>
        <begin position="921"/>
        <end position="941"/>
    </location>
</feature>
<dbReference type="Gene3D" id="3.40.50.12240">
    <property type="match status" value="1"/>
</dbReference>